<evidence type="ECO:0000313" key="4">
    <source>
        <dbReference type="Proteomes" id="UP000006044"/>
    </source>
</evidence>
<evidence type="ECO:0000256" key="1">
    <source>
        <dbReference type="ARBA" id="ARBA00022884"/>
    </source>
</evidence>
<sequence>MNIYLGNLNYGVKEQDLQTLLEGFGAIDSVKIIVDRESGRSKGFGFAEMSDDEAAKRAIEELSGKEFAGRALVIKEARPRV</sequence>
<gene>
    <name evidence="3" type="ORF">HMPREF9448_00570</name>
</gene>
<comment type="caution">
    <text evidence="3">The sequence shown here is derived from an EMBL/GenBank/DDBJ whole genome shotgun (WGS) entry which is preliminary data.</text>
</comment>
<dbReference type="Pfam" id="PF00076">
    <property type="entry name" value="RRM_1"/>
    <property type="match status" value="1"/>
</dbReference>
<dbReference type="STRING" id="742726.HMPREF9448_00570"/>
<dbReference type="GeneID" id="77847906"/>
<proteinExistence type="predicted"/>
<dbReference type="InterPro" id="IPR035979">
    <property type="entry name" value="RBD_domain_sf"/>
</dbReference>
<dbReference type="AlphaFoldDB" id="K0X4T4"/>
<dbReference type="OrthoDB" id="9798855at2"/>
<dbReference type="InterPro" id="IPR012677">
    <property type="entry name" value="Nucleotide-bd_a/b_plait_sf"/>
</dbReference>
<evidence type="ECO:0000259" key="2">
    <source>
        <dbReference type="PROSITE" id="PS50102"/>
    </source>
</evidence>
<dbReference type="Proteomes" id="UP000006044">
    <property type="component" value="Unassembled WGS sequence"/>
</dbReference>
<dbReference type="RefSeq" id="WP_008861067.1">
    <property type="nucleotide sequence ID" value="NZ_JH815203.1"/>
</dbReference>
<dbReference type="InterPro" id="IPR000504">
    <property type="entry name" value="RRM_dom"/>
</dbReference>
<dbReference type="HOGENOM" id="CLU_012062_28_8_10"/>
<dbReference type="PANTHER" id="PTHR48027">
    <property type="entry name" value="HETEROGENEOUS NUCLEAR RIBONUCLEOPROTEIN 87F-RELATED"/>
    <property type="match status" value="1"/>
</dbReference>
<protein>
    <recommendedName>
        <fullName evidence="2">RRM domain-containing protein</fullName>
    </recommendedName>
</protein>
<dbReference type="SMART" id="SM00360">
    <property type="entry name" value="RRM"/>
    <property type="match status" value="1"/>
</dbReference>
<dbReference type="SUPFAM" id="SSF54928">
    <property type="entry name" value="RNA-binding domain, RBD"/>
    <property type="match status" value="1"/>
</dbReference>
<dbReference type="PROSITE" id="PS50102">
    <property type="entry name" value="RRM"/>
    <property type="match status" value="1"/>
</dbReference>
<reference evidence="3 4" key="1">
    <citation type="submission" date="2012-08" db="EMBL/GenBank/DDBJ databases">
        <title>The Genome Sequence of Barnesiella intestinihominis YIT 11860.</title>
        <authorList>
            <consortium name="The Broad Institute Genome Sequencing Platform"/>
            <person name="Earl A."/>
            <person name="Ward D."/>
            <person name="Feldgarden M."/>
            <person name="Gevers D."/>
            <person name="Morotomi M."/>
            <person name="Walker B."/>
            <person name="Young S.K."/>
            <person name="Zeng Q."/>
            <person name="Gargeya S."/>
            <person name="Fitzgerald M."/>
            <person name="Haas B."/>
            <person name="Abouelleil A."/>
            <person name="Alvarado L."/>
            <person name="Arachchi H.M."/>
            <person name="Berlin A.M."/>
            <person name="Chapman S.B."/>
            <person name="Goldberg J."/>
            <person name="Griggs A."/>
            <person name="Gujja S."/>
            <person name="Hansen M."/>
            <person name="Howarth C."/>
            <person name="Imamovic A."/>
            <person name="Larimer J."/>
            <person name="McCowen C."/>
            <person name="Montmayeur A."/>
            <person name="Murphy C."/>
            <person name="Neiman D."/>
            <person name="Pearson M."/>
            <person name="Priest M."/>
            <person name="Roberts A."/>
            <person name="Saif S."/>
            <person name="Shea T."/>
            <person name="Sisk P."/>
            <person name="Sykes S."/>
            <person name="Wortman J."/>
            <person name="Nusbaum C."/>
            <person name="Birren B."/>
        </authorList>
    </citation>
    <scope>NUCLEOTIDE SEQUENCE [LARGE SCALE GENOMIC DNA]</scope>
    <source>
        <strain evidence="3 4">YIT 11860</strain>
    </source>
</reference>
<keyword evidence="1" id="KW-0694">RNA-binding</keyword>
<feature type="domain" description="RRM" evidence="2">
    <location>
        <begin position="1"/>
        <end position="79"/>
    </location>
</feature>
<name>K0X4T4_9BACT</name>
<dbReference type="GO" id="GO:0003723">
    <property type="term" value="F:RNA binding"/>
    <property type="evidence" value="ECO:0007669"/>
    <property type="project" value="UniProtKB-KW"/>
</dbReference>
<accession>K0X4T4</accession>
<dbReference type="EMBL" id="ADLE01000001">
    <property type="protein sequence ID" value="EJZ66393.1"/>
    <property type="molecule type" value="Genomic_DNA"/>
</dbReference>
<keyword evidence="4" id="KW-1185">Reference proteome</keyword>
<dbReference type="eggNOG" id="COG0724">
    <property type="taxonomic scope" value="Bacteria"/>
</dbReference>
<dbReference type="Gene3D" id="3.30.70.330">
    <property type="match status" value="1"/>
</dbReference>
<evidence type="ECO:0000313" key="3">
    <source>
        <dbReference type="EMBL" id="EJZ66393.1"/>
    </source>
</evidence>
<dbReference type="InterPro" id="IPR052462">
    <property type="entry name" value="SLIRP/GR-RBP-like"/>
</dbReference>
<organism evidence="3 4">
    <name type="scientific">Barnesiella intestinihominis YIT 11860</name>
    <dbReference type="NCBI Taxonomy" id="742726"/>
    <lineage>
        <taxon>Bacteria</taxon>
        <taxon>Pseudomonadati</taxon>
        <taxon>Bacteroidota</taxon>
        <taxon>Bacteroidia</taxon>
        <taxon>Bacteroidales</taxon>
        <taxon>Barnesiellaceae</taxon>
        <taxon>Barnesiella</taxon>
    </lineage>
</organism>